<evidence type="ECO:0000256" key="1">
    <source>
        <dbReference type="SAM" id="MobiDB-lite"/>
    </source>
</evidence>
<dbReference type="AlphaFoldDB" id="A0AAV5KCD4"/>
<organism evidence="3 4">
    <name type="scientific">Rubroshorea leprosula</name>
    <dbReference type="NCBI Taxonomy" id="152421"/>
    <lineage>
        <taxon>Eukaryota</taxon>
        <taxon>Viridiplantae</taxon>
        <taxon>Streptophyta</taxon>
        <taxon>Embryophyta</taxon>
        <taxon>Tracheophyta</taxon>
        <taxon>Spermatophyta</taxon>
        <taxon>Magnoliopsida</taxon>
        <taxon>eudicotyledons</taxon>
        <taxon>Gunneridae</taxon>
        <taxon>Pentapetalae</taxon>
        <taxon>rosids</taxon>
        <taxon>malvids</taxon>
        <taxon>Malvales</taxon>
        <taxon>Dipterocarpaceae</taxon>
        <taxon>Rubroshorea</taxon>
    </lineage>
</organism>
<evidence type="ECO:0000259" key="2">
    <source>
        <dbReference type="Pfam" id="PF11955"/>
    </source>
</evidence>
<dbReference type="PANTHER" id="PTHR31476">
    <property type="entry name" value="PROTEIN WHAT'S THIS FACTOR 1 HOMOLOG, CHLOROPLASTIC"/>
    <property type="match status" value="1"/>
</dbReference>
<comment type="caution">
    <text evidence="3">The sequence shown here is derived from an EMBL/GenBank/DDBJ whole genome shotgun (WGS) entry which is preliminary data.</text>
</comment>
<feature type="compositionally biased region" description="Acidic residues" evidence="1">
    <location>
        <begin position="407"/>
        <end position="423"/>
    </location>
</feature>
<dbReference type="Proteomes" id="UP001054252">
    <property type="component" value="Unassembled WGS sequence"/>
</dbReference>
<dbReference type="InterPro" id="IPR045040">
    <property type="entry name" value="PORR_fam"/>
</dbReference>
<protein>
    <recommendedName>
        <fullName evidence="2">PORR domain-containing protein</fullName>
    </recommendedName>
</protein>
<feature type="compositionally biased region" description="Basic and acidic residues" evidence="1">
    <location>
        <begin position="534"/>
        <end position="544"/>
    </location>
</feature>
<accession>A0AAV5KCD4</accession>
<dbReference type="InterPro" id="IPR021099">
    <property type="entry name" value="PORR_domain"/>
</dbReference>
<dbReference type="EMBL" id="BPVZ01000059">
    <property type="protein sequence ID" value="GKV22243.1"/>
    <property type="molecule type" value="Genomic_DNA"/>
</dbReference>
<feature type="compositionally biased region" description="Basic and acidic residues" evidence="1">
    <location>
        <begin position="378"/>
        <end position="393"/>
    </location>
</feature>
<reference evidence="3 4" key="1">
    <citation type="journal article" date="2021" name="Commun. Biol.">
        <title>The genome of Shorea leprosula (Dipterocarpaceae) highlights the ecological relevance of drought in aseasonal tropical rainforests.</title>
        <authorList>
            <person name="Ng K.K.S."/>
            <person name="Kobayashi M.J."/>
            <person name="Fawcett J.A."/>
            <person name="Hatakeyama M."/>
            <person name="Paape T."/>
            <person name="Ng C.H."/>
            <person name="Ang C.C."/>
            <person name="Tnah L.H."/>
            <person name="Lee C.T."/>
            <person name="Nishiyama T."/>
            <person name="Sese J."/>
            <person name="O'Brien M.J."/>
            <person name="Copetti D."/>
            <person name="Mohd Noor M.I."/>
            <person name="Ong R.C."/>
            <person name="Putra M."/>
            <person name="Sireger I.Z."/>
            <person name="Indrioko S."/>
            <person name="Kosugi Y."/>
            <person name="Izuno A."/>
            <person name="Isagi Y."/>
            <person name="Lee S.L."/>
            <person name="Shimizu K.K."/>
        </authorList>
    </citation>
    <scope>NUCLEOTIDE SEQUENCE [LARGE SCALE GENOMIC DNA]</scope>
    <source>
        <strain evidence="3">214</strain>
    </source>
</reference>
<feature type="domain" description="PORR" evidence="2">
    <location>
        <begin position="33"/>
        <end position="366"/>
    </location>
</feature>
<dbReference type="Pfam" id="PF11955">
    <property type="entry name" value="PORR"/>
    <property type="match status" value="1"/>
</dbReference>
<dbReference type="PANTHER" id="PTHR31476:SF16">
    <property type="entry name" value="F14O23.23 PROTEIN"/>
    <property type="match status" value="1"/>
</dbReference>
<feature type="compositionally biased region" description="Basic and acidic residues" evidence="1">
    <location>
        <begin position="468"/>
        <end position="482"/>
    </location>
</feature>
<proteinExistence type="predicted"/>
<gene>
    <name evidence="3" type="ORF">SLEP1_g32125</name>
</gene>
<evidence type="ECO:0000313" key="4">
    <source>
        <dbReference type="Proteomes" id="UP001054252"/>
    </source>
</evidence>
<sequence length="559" mass="64201">MHFLSRSLLRSNLYFHQYCRTFSDSAPTIKCLRDRGLDHAVEREKNLRPLLNVKNLIKSEPAKSLPISIIAQHKDFLEILIRPIDFIRRYPSIFEEFLPGGIGIHPHIKLTPEVLNLDAEEQLVYQSESYKQELADRLLKLLMISRINRIPLRVLDILKWDLGLPQDYVKNLVPEFPDYFRVIGGKESSSGLEGLGELELVCWSNKLAVSVLEKKVMNGEKDCSKGMPIAFPMKFSEGMVIDKKAKKWVDEWQKLPYVSPYENAAHLSPSSDESDKWAAAILHELLNLFVAKKTERENVLCLGEHLGIRSRFKRVLLHHPGIFYVSSKLGTYTVVLREAYKRGLLMENNPLMRIRNQYIHLMHMVKEDKAVAVSSGNKQDKKQDKEMIKRPEKEENDVGLNDLSGSEIEDASDDDDHEEEEVEKEGQRGTHGNATVRRRKTNDTKVLGSKAGLRSTEGERVIRKHRGMNKDRMEEGEYENRGQRGLHNARVRGGKTNNWKISGSKAGLRNTEGENQMRKHRRMAKDKIPPTTSRRTEVHGERNTHRSSGRSLTGKRSVY</sequence>
<evidence type="ECO:0000313" key="3">
    <source>
        <dbReference type="EMBL" id="GKV22243.1"/>
    </source>
</evidence>
<name>A0AAV5KCD4_9ROSI</name>
<feature type="region of interest" description="Disordered" evidence="1">
    <location>
        <begin position="370"/>
        <end position="559"/>
    </location>
</feature>
<keyword evidence="4" id="KW-1185">Reference proteome</keyword>
<dbReference type="GO" id="GO:0003723">
    <property type="term" value="F:RNA binding"/>
    <property type="evidence" value="ECO:0007669"/>
    <property type="project" value="InterPro"/>
</dbReference>